<reference evidence="8 9" key="1">
    <citation type="submission" date="2023-01" db="EMBL/GenBank/DDBJ databases">
        <title>Sporosarcina sp. nov., isolated from Korean tranditional fermented seafood 'Jeotgal'.</title>
        <authorList>
            <person name="Yang A.-I."/>
        </authorList>
    </citation>
    <scope>NUCLEOTIDE SEQUENCE [LARGE SCALE GENOMIC DNA]</scope>
    <source>
        <strain evidence="8 9">B2O-1</strain>
    </source>
</reference>
<dbReference type="Pfam" id="PF01509">
    <property type="entry name" value="TruB_N"/>
    <property type="match status" value="1"/>
</dbReference>
<dbReference type="PANTHER" id="PTHR13767:SF2">
    <property type="entry name" value="PSEUDOURIDYLATE SYNTHASE TRUB1"/>
    <property type="match status" value="1"/>
</dbReference>
<dbReference type="HAMAP" id="MF_01080">
    <property type="entry name" value="TruB_bact"/>
    <property type="match status" value="1"/>
</dbReference>
<dbReference type="InterPro" id="IPR014780">
    <property type="entry name" value="tRNA_psdUridine_synth_TruB"/>
</dbReference>
<accession>A0ABZ0KZI0</accession>
<organism evidence="8 9">
    <name type="scientific">Sporosarcina jeotgali</name>
    <dbReference type="NCBI Taxonomy" id="3020056"/>
    <lineage>
        <taxon>Bacteria</taxon>
        <taxon>Bacillati</taxon>
        <taxon>Bacillota</taxon>
        <taxon>Bacilli</taxon>
        <taxon>Bacillales</taxon>
        <taxon>Caryophanaceae</taxon>
        <taxon>Sporosarcina</taxon>
    </lineage>
</organism>
<evidence type="ECO:0000256" key="5">
    <source>
        <dbReference type="HAMAP-Rule" id="MF_01080"/>
    </source>
</evidence>
<dbReference type="NCBIfam" id="TIGR00431">
    <property type="entry name" value="TruB"/>
    <property type="match status" value="1"/>
</dbReference>
<feature type="domain" description="Pseudouridine synthase II N-terminal" evidence="6">
    <location>
        <begin position="23"/>
        <end position="178"/>
    </location>
</feature>
<dbReference type="InterPro" id="IPR032819">
    <property type="entry name" value="TruB_C"/>
</dbReference>
<proteinExistence type="inferred from homology"/>
<dbReference type="SUPFAM" id="SSF55120">
    <property type="entry name" value="Pseudouridine synthase"/>
    <property type="match status" value="1"/>
</dbReference>
<dbReference type="GO" id="GO:0160148">
    <property type="term" value="F:tRNA pseudouridine(55) synthase activity"/>
    <property type="evidence" value="ECO:0007669"/>
    <property type="project" value="UniProtKB-EC"/>
</dbReference>
<dbReference type="RefSeq" id="WP_323692940.1">
    <property type="nucleotide sequence ID" value="NZ_CP116341.1"/>
</dbReference>
<dbReference type="Proteomes" id="UP001303532">
    <property type="component" value="Chromosome"/>
</dbReference>
<keyword evidence="9" id="KW-1185">Reference proteome</keyword>
<sequence length="315" mass="35083">MDGILPLWKEKGMTSHDCVFKLRKILRTKKVGHTGTLDPSVEGVLPICIGSATKVASYITDSGKEYIAEVSIGTATETEDADGDVVKNDASDKVITRVQVLQALDTLTGHITQIPPMYSAVKVNGRKLYEYARKGIEVERPERKVHIHKIELLSEDEQFEGIEPRFTIKVSCGKGTYIRTLAVQIGEQLGYPAHMSHLVRTASGTYKQTDCRTLDEVRELQETGSLKSFLRPLESALEGIVQVQLDDNEELLTKVLNGQVLPLHPILETEDEAVFTEHGRALAVYAPHPEKTGLMKPVKMFLANREEERTNDGNY</sequence>
<dbReference type="InterPro" id="IPR002501">
    <property type="entry name" value="PsdUridine_synth_N"/>
</dbReference>
<evidence type="ECO:0000256" key="3">
    <source>
        <dbReference type="ARBA" id="ARBA00022694"/>
    </source>
</evidence>
<evidence type="ECO:0000259" key="6">
    <source>
        <dbReference type="Pfam" id="PF01509"/>
    </source>
</evidence>
<dbReference type="Gene3D" id="3.30.2350.10">
    <property type="entry name" value="Pseudouridine synthase"/>
    <property type="match status" value="1"/>
</dbReference>
<evidence type="ECO:0000256" key="1">
    <source>
        <dbReference type="ARBA" id="ARBA00000385"/>
    </source>
</evidence>
<keyword evidence="4 5" id="KW-0413">Isomerase</keyword>
<dbReference type="CDD" id="cd02573">
    <property type="entry name" value="PseudoU_synth_EcTruB"/>
    <property type="match status" value="1"/>
</dbReference>
<keyword evidence="3 5" id="KW-0819">tRNA processing</keyword>
<dbReference type="EMBL" id="CP116341">
    <property type="protein sequence ID" value="WOV85322.1"/>
    <property type="molecule type" value="Genomic_DNA"/>
</dbReference>
<comment type="catalytic activity">
    <reaction evidence="1 5">
        <text>uridine(55) in tRNA = pseudouridine(55) in tRNA</text>
        <dbReference type="Rhea" id="RHEA:42532"/>
        <dbReference type="Rhea" id="RHEA-COMP:10101"/>
        <dbReference type="Rhea" id="RHEA-COMP:10102"/>
        <dbReference type="ChEBI" id="CHEBI:65314"/>
        <dbReference type="ChEBI" id="CHEBI:65315"/>
        <dbReference type="EC" id="5.4.99.25"/>
    </reaction>
</comment>
<feature type="domain" description="tRNA pseudouridylate synthase B C-terminal" evidence="7">
    <location>
        <begin position="179"/>
        <end position="238"/>
    </location>
</feature>
<evidence type="ECO:0000256" key="4">
    <source>
        <dbReference type="ARBA" id="ARBA00023235"/>
    </source>
</evidence>
<dbReference type="PANTHER" id="PTHR13767">
    <property type="entry name" value="TRNA-PSEUDOURIDINE SYNTHASE"/>
    <property type="match status" value="1"/>
</dbReference>
<name>A0ABZ0KZI0_9BACL</name>
<dbReference type="Pfam" id="PF16198">
    <property type="entry name" value="TruB_C_2"/>
    <property type="match status" value="1"/>
</dbReference>
<evidence type="ECO:0000256" key="2">
    <source>
        <dbReference type="ARBA" id="ARBA00005642"/>
    </source>
</evidence>
<evidence type="ECO:0000259" key="7">
    <source>
        <dbReference type="Pfam" id="PF16198"/>
    </source>
</evidence>
<comment type="function">
    <text evidence="5">Responsible for synthesis of pseudouridine from uracil-55 in the psi GC loop of transfer RNAs.</text>
</comment>
<dbReference type="EC" id="5.4.99.25" evidence="5"/>
<evidence type="ECO:0000313" key="8">
    <source>
        <dbReference type="EMBL" id="WOV85322.1"/>
    </source>
</evidence>
<protein>
    <recommendedName>
        <fullName evidence="5">tRNA pseudouridine synthase B</fullName>
        <ecNumber evidence="5">5.4.99.25</ecNumber>
    </recommendedName>
    <alternativeName>
        <fullName evidence="5">tRNA pseudouridine(55) synthase</fullName>
        <shortName evidence="5">Psi55 synthase</shortName>
    </alternativeName>
    <alternativeName>
        <fullName evidence="5">tRNA pseudouridylate synthase</fullName>
    </alternativeName>
    <alternativeName>
        <fullName evidence="5">tRNA-uridine isomerase</fullName>
    </alternativeName>
</protein>
<evidence type="ECO:0000313" key="9">
    <source>
        <dbReference type="Proteomes" id="UP001303532"/>
    </source>
</evidence>
<feature type="active site" description="Nucleophile" evidence="5">
    <location>
        <position position="38"/>
    </location>
</feature>
<comment type="similarity">
    <text evidence="2 5">Belongs to the pseudouridine synthase TruB family. Type 1 subfamily.</text>
</comment>
<gene>
    <name evidence="5 8" type="primary">truB</name>
    <name evidence="8" type="ORF">PGH26_05140</name>
</gene>
<dbReference type="InterPro" id="IPR020103">
    <property type="entry name" value="PsdUridine_synth_cat_dom_sf"/>
</dbReference>